<organism evidence="1 2">
    <name type="scientific">Gluconobacter thailandicus NBRC 3257</name>
    <dbReference type="NCBI Taxonomy" id="1381097"/>
    <lineage>
        <taxon>Bacteria</taxon>
        <taxon>Pseudomonadati</taxon>
        <taxon>Pseudomonadota</taxon>
        <taxon>Alphaproteobacteria</taxon>
        <taxon>Acetobacterales</taxon>
        <taxon>Acetobacteraceae</taxon>
        <taxon>Gluconobacter</taxon>
    </lineage>
</organism>
<dbReference type="EMBL" id="BASM01000044">
    <property type="protein sequence ID" value="GAD28139.1"/>
    <property type="molecule type" value="Genomic_DNA"/>
</dbReference>
<sequence>MLIDGYCDGIRSAFVADLEFSSARLLRAGGFEKPSDFGPFCMISCLLW</sequence>
<reference evidence="1 2" key="1">
    <citation type="submission" date="2013-08" db="EMBL/GenBank/DDBJ databases">
        <title>Gluconobacter thailandicus NBRC 3257 whole genome sequence.</title>
        <authorList>
            <person name="Matsutani M."/>
            <person name="Yakushi T."/>
            <person name="Matsushita K."/>
        </authorList>
    </citation>
    <scope>NUCLEOTIDE SEQUENCE [LARGE SCALE GENOMIC DNA]</scope>
    <source>
        <strain evidence="1 2">NBRC 3257</strain>
    </source>
</reference>
<keyword evidence="2" id="KW-1185">Reference proteome</keyword>
<name>A0ABQ0J121_GLUTH</name>
<comment type="caution">
    <text evidence="1">The sequence shown here is derived from an EMBL/GenBank/DDBJ whole genome shotgun (WGS) entry which is preliminary data.</text>
</comment>
<proteinExistence type="predicted"/>
<accession>A0ABQ0J121</accession>
<evidence type="ECO:0000313" key="2">
    <source>
        <dbReference type="Proteomes" id="UP000018209"/>
    </source>
</evidence>
<gene>
    <name evidence="1" type="ORF">NBRC3257_3138</name>
</gene>
<protein>
    <submittedName>
        <fullName evidence="1">Uncharacterized protein</fullName>
    </submittedName>
</protein>
<evidence type="ECO:0000313" key="1">
    <source>
        <dbReference type="EMBL" id="GAD28139.1"/>
    </source>
</evidence>
<dbReference type="Proteomes" id="UP000018209">
    <property type="component" value="Unassembled WGS sequence"/>
</dbReference>